<feature type="transmembrane region" description="Helical" evidence="7">
    <location>
        <begin position="210"/>
        <end position="234"/>
    </location>
</feature>
<feature type="transmembrane region" description="Helical" evidence="7">
    <location>
        <begin position="254"/>
        <end position="273"/>
    </location>
</feature>
<evidence type="ECO:0000256" key="3">
    <source>
        <dbReference type="ARBA" id="ARBA00022692"/>
    </source>
</evidence>
<dbReference type="KEGG" id="hcv:FTV88_1307"/>
<sequence length="290" mass="31401">MNLFDLIVKGLLRTPARSIFFIIIMMLATAFYGGLNALTEGAEDQLQQGLATQENRLTITPGSDQMILHYGGFPIHTALSYRGRDLPYETLEILAPFVEQGKIIALHHPETETFTRIEAQASDRATMLVLLQELENLLPEATVVPIRDVEEGRQTVADQMALFRLYLLAVTTLAIAALVTAFTNLSVQERMREMTILGALGFSRRALKTLLLGEIIILALIGTLGGLVLGFWGATVVADLGATAMTTGWSLSNIIGTITPLLLATLLGGLLSLRLGMRRGTDLPSGKAAL</sequence>
<dbReference type="AlphaFoldDB" id="A0A5Q2MXK0"/>
<dbReference type="RefSeq" id="WP_153724823.1">
    <property type="nucleotide sequence ID" value="NZ_CP045875.1"/>
</dbReference>
<protein>
    <submittedName>
        <fullName evidence="9">FtsX-like permease family protein</fullName>
    </submittedName>
</protein>
<gene>
    <name evidence="9" type="ORF">FTV88_1307</name>
</gene>
<evidence type="ECO:0000259" key="8">
    <source>
        <dbReference type="Pfam" id="PF02687"/>
    </source>
</evidence>
<keyword evidence="10" id="KW-1185">Reference proteome</keyword>
<dbReference type="Proteomes" id="UP000366051">
    <property type="component" value="Chromosome"/>
</dbReference>
<dbReference type="EMBL" id="CP045875">
    <property type="protein sequence ID" value="QGG47454.1"/>
    <property type="molecule type" value="Genomic_DNA"/>
</dbReference>
<dbReference type="PANTHER" id="PTHR30572">
    <property type="entry name" value="MEMBRANE COMPONENT OF TRANSPORTER-RELATED"/>
    <property type="match status" value="1"/>
</dbReference>
<organism evidence="9 10">
    <name type="scientific">Heliorestis convoluta</name>
    <dbReference type="NCBI Taxonomy" id="356322"/>
    <lineage>
        <taxon>Bacteria</taxon>
        <taxon>Bacillati</taxon>
        <taxon>Bacillota</taxon>
        <taxon>Clostridia</taxon>
        <taxon>Eubacteriales</taxon>
        <taxon>Heliobacteriaceae</taxon>
        <taxon>Heliorestis</taxon>
    </lineage>
</organism>
<evidence type="ECO:0000256" key="1">
    <source>
        <dbReference type="ARBA" id="ARBA00004651"/>
    </source>
</evidence>
<dbReference type="PANTHER" id="PTHR30572:SF4">
    <property type="entry name" value="ABC TRANSPORTER PERMEASE YTRF"/>
    <property type="match status" value="1"/>
</dbReference>
<evidence type="ECO:0000256" key="4">
    <source>
        <dbReference type="ARBA" id="ARBA00022989"/>
    </source>
</evidence>
<dbReference type="OrthoDB" id="239678at2"/>
<dbReference type="GO" id="GO:0022857">
    <property type="term" value="F:transmembrane transporter activity"/>
    <property type="evidence" value="ECO:0007669"/>
    <property type="project" value="TreeGrafter"/>
</dbReference>
<comment type="subcellular location">
    <subcellularLocation>
        <location evidence="1">Cell membrane</location>
        <topology evidence="1">Multi-pass membrane protein</topology>
    </subcellularLocation>
</comment>
<name>A0A5Q2MXK0_9FIRM</name>
<comment type="similarity">
    <text evidence="6">Belongs to the ABC-4 integral membrane protein family.</text>
</comment>
<dbReference type="Pfam" id="PF02687">
    <property type="entry name" value="FtsX"/>
    <property type="match status" value="1"/>
</dbReference>
<feature type="domain" description="ABC3 transporter permease C-terminal" evidence="8">
    <location>
        <begin position="168"/>
        <end position="277"/>
    </location>
</feature>
<evidence type="ECO:0000313" key="9">
    <source>
        <dbReference type="EMBL" id="QGG47454.1"/>
    </source>
</evidence>
<keyword evidence="2" id="KW-1003">Cell membrane</keyword>
<evidence type="ECO:0000313" key="10">
    <source>
        <dbReference type="Proteomes" id="UP000366051"/>
    </source>
</evidence>
<evidence type="ECO:0000256" key="2">
    <source>
        <dbReference type="ARBA" id="ARBA00022475"/>
    </source>
</evidence>
<evidence type="ECO:0000256" key="7">
    <source>
        <dbReference type="SAM" id="Phobius"/>
    </source>
</evidence>
<dbReference type="GO" id="GO:0005886">
    <property type="term" value="C:plasma membrane"/>
    <property type="evidence" value="ECO:0007669"/>
    <property type="project" value="UniProtKB-SubCell"/>
</dbReference>
<reference evidence="10" key="1">
    <citation type="submission" date="2019-11" db="EMBL/GenBank/DDBJ databases">
        <title>Genome sequence of Heliorestis convoluta strain HH, an alkaliphilic and minimalistic phototrophic bacterium from a soda lake in Egypt.</title>
        <authorList>
            <person name="Dewey E.D."/>
            <person name="Stokes L.M."/>
            <person name="Burchell B.M."/>
            <person name="Shaffer K.N."/>
            <person name="Huntington A.M."/>
            <person name="Baker J.M."/>
            <person name="Nadendla S."/>
            <person name="Giglio M.G."/>
            <person name="Touchman J.W."/>
            <person name="Blankenship R.E."/>
            <person name="Madigan M.T."/>
            <person name="Sattley W.M."/>
        </authorList>
    </citation>
    <scope>NUCLEOTIDE SEQUENCE [LARGE SCALE GENOMIC DNA]</scope>
    <source>
        <strain evidence="10">HH</strain>
    </source>
</reference>
<evidence type="ECO:0000256" key="5">
    <source>
        <dbReference type="ARBA" id="ARBA00023136"/>
    </source>
</evidence>
<keyword evidence="5 7" id="KW-0472">Membrane</keyword>
<dbReference type="InterPro" id="IPR003838">
    <property type="entry name" value="ABC3_permease_C"/>
</dbReference>
<accession>A0A5Q2MXK0</accession>
<feature type="transmembrane region" description="Helical" evidence="7">
    <location>
        <begin position="165"/>
        <end position="187"/>
    </location>
</feature>
<proteinExistence type="inferred from homology"/>
<keyword evidence="3 7" id="KW-0812">Transmembrane</keyword>
<feature type="transmembrane region" description="Helical" evidence="7">
    <location>
        <begin position="19"/>
        <end position="38"/>
    </location>
</feature>
<keyword evidence="4 7" id="KW-1133">Transmembrane helix</keyword>
<evidence type="ECO:0000256" key="6">
    <source>
        <dbReference type="ARBA" id="ARBA00038076"/>
    </source>
</evidence>
<dbReference type="InterPro" id="IPR050250">
    <property type="entry name" value="Macrolide_Exporter_MacB"/>
</dbReference>